<feature type="compositionally biased region" description="Basic and acidic residues" evidence="1">
    <location>
        <begin position="80"/>
        <end position="92"/>
    </location>
</feature>
<accession>A0A9N7USR0</accession>
<proteinExistence type="predicted"/>
<organism evidence="2 3">
    <name type="scientific">Pleuronectes platessa</name>
    <name type="common">European plaice</name>
    <dbReference type="NCBI Taxonomy" id="8262"/>
    <lineage>
        <taxon>Eukaryota</taxon>
        <taxon>Metazoa</taxon>
        <taxon>Chordata</taxon>
        <taxon>Craniata</taxon>
        <taxon>Vertebrata</taxon>
        <taxon>Euteleostomi</taxon>
        <taxon>Actinopterygii</taxon>
        <taxon>Neopterygii</taxon>
        <taxon>Teleostei</taxon>
        <taxon>Neoteleostei</taxon>
        <taxon>Acanthomorphata</taxon>
        <taxon>Carangaria</taxon>
        <taxon>Pleuronectiformes</taxon>
        <taxon>Pleuronectoidei</taxon>
        <taxon>Pleuronectidae</taxon>
        <taxon>Pleuronectes</taxon>
    </lineage>
</organism>
<feature type="region of interest" description="Disordered" evidence="1">
    <location>
        <begin position="39"/>
        <end position="92"/>
    </location>
</feature>
<keyword evidence="3" id="KW-1185">Reference proteome</keyword>
<evidence type="ECO:0000313" key="2">
    <source>
        <dbReference type="EMBL" id="CAB1436131.1"/>
    </source>
</evidence>
<sequence>MNSVLMPEAVTSRRRSLKVEVVLFYWWLLEVEVSSAGISDVEEMEGRAEEGRAEEGRAEEGRAEEGRGAEDDEGEALDVMMERRDTVGGRVD</sequence>
<reference evidence="2" key="1">
    <citation type="submission" date="2020-03" db="EMBL/GenBank/DDBJ databases">
        <authorList>
            <person name="Weist P."/>
        </authorList>
    </citation>
    <scope>NUCLEOTIDE SEQUENCE</scope>
</reference>
<dbReference type="AlphaFoldDB" id="A0A9N7USR0"/>
<gene>
    <name evidence="2" type="ORF">PLEPLA_LOCUS24171</name>
</gene>
<evidence type="ECO:0000256" key="1">
    <source>
        <dbReference type="SAM" id="MobiDB-lite"/>
    </source>
</evidence>
<protein>
    <submittedName>
        <fullName evidence="2">Uncharacterized protein</fullName>
    </submittedName>
</protein>
<evidence type="ECO:0000313" key="3">
    <source>
        <dbReference type="Proteomes" id="UP001153269"/>
    </source>
</evidence>
<comment type="caution">
    <text evidence="2">The sequence shown here is derived from an EMBL/GenBank/DDBJ whole genome shotgun (WGS) entry which is preliminary data.</text>
</comment>
<name>A0A9N7USR0_PLEPL</name>
<dbReference type="EMBL" id="CADEAL010001857">
    <property type="protein sequence ID" value="CAB1436131.1"/>
    <property type="molecule type" value="Genomic_DNA"/>
</dbReference>
<dbReference type="Proteomes" id="UP001153269">
    <property type="component" value="Unassembled WGS sequence"/>
</dbReference>
<feature type="compositionally biased region" description="Basic and acidic residues" evidence="1">
    <location>
        <begin position="44"/>
        <end position="69"/>
    </location>
</feature>